<feature type="transmembrane region" description="Helical" evidence="8">
    <location>
        <begin position="1335"/>
        <end position="1356"/>
    </location>
</feature>
<dbReference type="Proteomes" id="UP000019132">
    <property type="component" value="Unassembled WGS sequence"/>
</dbReference>
<dbReference type="STRING" id="431595.K3X514"/>
<feature type="transmembrane region" description="Helical" evidence="8">
    <location>
        <begin position="542"/>
        <end position="559"/>
    </location>
</feature>
<comment type="subcellular location">
    <subcellularLocation>
        <location evidence="1">Membrane</location>
        <topology evidence="1">Multi-pass membrane protein</topology>
    </subcellularLocation>
</comment>
<dbReference type="EnsemblProtists" id="PYU1_T012313">
    <property type="protein sequence ID" value="PYU1_T012313"/>
    <property type="gene ID" value="PYU1_G012287"/>
</dbReference>
<evidence type="ECO:0000256" key="8">
    <source>
        <dbReference type="SAM" id="Phobius"/>
    </source>
</evidence>
<dbReference type="OMA" id="DYHVPFH"/>
<dbReference type="PANTHER" id="PTHR19241">
    <property type="entry name" value="ATP-BINDING CASSETTE TRANSPORTER"/>
    <property type="match status" value="1"/>
</dbReference>
<dbReference type="InterPro" id="IPR003593">
    <property type="entry name" value="AAA+_ATPase"/>
</dbReference>
<dbReference type="Gene3D" id="3.40.50.300">
    <property type="entry name" value="P-loop containing nucleotide triphosphate hydrolases"/>
    <property type="match status" value="2"/>
</dbReference>
<dbReference type="Pfam" id="PF01061">
    <property type="entry name" value="ABC2_membrane"/>
    <property type="match status" value="2"/>
</dbReference>
<evidence type="ECO:0000259" key="9">
    <source>
        <dbReference type="PROSITE" id="PS50893"/>
    </source>
</evidence>
<feature type="transmembrane region" description="Helical" evidence="8">
    <location>
        <begin position="1170"/>
        <end position="1196"/>
    </location>
</feature>
<reference evidence="10" key="3">
    <citation type="submission" date="2015-02" db="UniProtKB">
        <authorList>
            <consortium name="EnsemblProtists"/>
        </authorList>
    </citation>
    <scope>IDENTIFICATION</scope>
    <source>
        <strain evidence="10">DAOM BR144</strain>
    </source>
</reference>
<dbReference type="EMBL" id="GL376608">
    <property type="status" value="NOT_ANNOTATED_CDS"/>
    <property type="molecule type" value="Genomic_DNA"/>
</dbReference>
<evidence type="ECO:0000313" key="10">
    <source>
        <dbReference type="EnsemblProtists" id="PYU1_T012313"/>
    </source>
</evidence>
<dbReference type="InterPro" id="IPR013525">
    <property type="entry name" value="ABC2_TM"/>
</dbReference>
<feature type="transmembrane region" description="Helical" evidence="8">
    <location>
        <begin position="478"/>
        <end position="498"/>
    </location>
</feature>
<keyword evidence="11" id="KW-1185">Reference proteome</keyword>
<feature type="transmembrane region" description="Helical" evidence="8">
    <location>
        <begin position="1208"/>
        <end position="1230"/>
    </location>
</feature>
<feature type="transmembrane region" description="Helical" evidence="8">
    <location>
        <begin position="619"/>
        <end position="637"/>
    </location>
</feature>
<reference evidence="11" key="2">
    <citation type="submission" date="2010-04" db="EMBL/GenBank/DDBJ databases">
        <authorList>
            <person name="Buell R."/>
            <person name="Hamilton J."/>
            <person name="Hostetler J."/>
        </authorList>
    </citation>
    <scope>NUCLEOTIDE SEQUENCE [LARGE SCALE GENOMIC DNA]</scope>
    <source>
        <strain evidence="11">DAOM:BR144</strain>
    </source>
</reference>
<dbReference type="Pfam" id="PF06422">
    <property type="entry name" value="PDR_CDR"/>
    <property type="match status" value="1"/>
</dbReference>
<dbReference type="GO" id="GO:0005524">
    <property type="term" value="F:ATP binding"/>
    <property type="evidence" value="ECO:0007669"/>
    <property type="project" value="UniProtKB-KW"/>
</dbReference>
<protein>
    <recommendedName>
        <fullName evidence="9">ABC transporter domain-containing protein</fullName>
    </recommendedName>
</protein>
<dbReference type="GO" id="GO:0140359">
    <property type="term" value="F:ABC-type transporter activity"/>
    <property type="evidence" value="ECO:0007669"/>
    <property type="project" value="InterPro"/>
</dbReference>
<feature type="transmembrane region" description="Helical" evidence="8">
    <location>
        <begin position="451"/>
        <end position="472"/>
    </location>
</feature>
<dbReference type="Pfam" id="PF19055">
    <property type="entry name" value="ABC2_membrane_7"/>
    <property type="match status" value="1"/>
</dbReference>
<evidence type="ECO:0000256" key="1">
    <source>
        <dbReference type="ARBA" id="ARBA00004141"/>
    </source>
</evidence>
<evidence type="ECO:0000256" key="5">
    <source>
        <dbReference type="ARBA" id="ARBA00022840"/>
    </source>
</evidence>
<keyword evidence="5" id="KW-0067">ATP-binding</keyword>
<evidence type="ECO:0000256" key="7">
    <source>
        <dbReference type="ARBA" id="ARBA00023136"/>
    </source>
</evidence>
<dbReference type="SMART" id="SM00382">
    <property type="entry name" value="AAA"/>
    <property type="match status" value="2"/>
</dbReference>
<feature type="domain" description="ABC transporter" evidence="9">
    <location>
        <begin position="81"/>
        <end position="348"/>
    </location>
</feature>
<dbReference type="PROSITE" id="PS50893">
    <property type="entry name" value="ABC_TRANSPORTER_2"/>
    <property type="match status" value="2"/>
</dbReference>
<dbReference type="InterPro" id="IPR027417">
    <property type="entry name" value="P-loop_NTPase"/>
</dbReference>
<feature type="domain" description="ABC transporter" evidence="9">
    <location>
        <begin position="759"/>
        <end position="1001"/>
    </location>
</feature>
<evidence type="ECO:0000256" key="2">
    <source>
        <dbReference type="ARBA" id="ARBA00022448"/>
    </source>
</evidence>
<dbReference type="eggNOG" id="KOG0065">
    <property type="taxonomic scope" value="Eukaryota"/>
</dbReference>
<keyword evidence="4" id="KW-0547">Nucleotide-binding</keyword>
<dbReference type="FunFam" id="3.40.50.300:FF:000528">
    <property type="entry name" value="ABC transporter G family member 31"/>
    <property type="match status" value="1"/>
</dbReference>
<evidence type="ECO:0000256" key="4">
    <source>
        <dbReference type="ARBA" id="ARBA00022741"/>
    </source>
</evidence>
<sequence>MGTKPKHESPEDEANYKTLMEYGAQQLHANVSTTVESALGRTLPQMEVRFHDLSIAADVVVLQADHTRPELPTLSNAVKKLFTMCSTKKHVERKQILNQISGVFKPGTITLVLGQPGSGKSSLMKILSGRFPLDKNVVVEGEITFNGKPQHEFKNRLPQFVSYVNQRDFHFPTLTVKETLDFAHAFCGNRLKKGEEELFTNGTPEEKKAAVDLVRSLKRHFPDIIVQHMGLQVCQDTIVGNAMLRGISGGQRKRVTTAEMLFGNKNVMVMDEISTGLDSAATYDIVNTQRSLAKRMRKTIVISLLQPSPEVFALFDNVLILNEGEVMYHGPRERIVGYFADLGFVCPPRRDIADFLLDLGTDQQAQYQIAVKDGPRADMPPPRHSSEFAKLFKASDVYQDTLQSLAAPIDPVFLSDMKDFLERRAEFHQSFWENTWTLMRRQMMITLRNTAFLKGRSVMVVVMGLLYGSTFYQFQPTNVQVVMGTLFSAILFLSLGQASQIPTYVEGREIFYKQRGANFLRTGSYVIACSFSQLPLAIGETALFGSIVYWMCGFLVAGTSYGIFEFMLFLANMTFAAWFFFLAAVSPDVHIAKPVSMVSILFFVLFAGFVISKDQLPDYVIWIYWLNPIAWCLRSLAVNQYRGAEFDKCSYAGVDYCTKFNLTAGKYYLSLFDVPNEKEWVIYGIIFMCASYVFFMFISFVVLEYKRYETLVTHTSVTRRDCEEQAQEIVRRNTAIVMPAISAEDVTPPTTHRVEPVTLAFEDLWYSVPDPKNPKQQLDLLKGITGYAAPGTMTALMGSSGAGKTTLMDVVAGRKTGGSIRGKILLNGHPATDLAIRRATGYCEQMDIHSETATIREALTFSAFLRQPADVPTSQKFETVRECLDLLDMNGIADQIIHGSSTEQMKRLTIGVELAAQPSVLFLDEPTSGLDARSAKVIMDGARKVADSGRTIICTIHQPSSEVFLLFDCLLLLKRGGETVFNGNLGPGCANLITHFEAIPGIAKIAPGYNPATWMLECIGAGVSTNGPETDFVQIFASSEMKRQLDTDMARDGVLTSAPGVAALSFDRKFAASTTTQMKFLLSRWINMYWRTASYNLTRITISMILAVLFGIIYIDGTYKTFQQINGGVGMIFLTTLFNGIISFNSVLPIASEERASFYREKASQMYHPFWYFLGSTVAEIPYVFFSTLVFTVIFYPFVGFIGFADGVVYWLTMALCVLLMTYTGQFLAYVMPSVEVAAIMGVLLNSIYFLFTGFNPPTASIPKGYKWLYYIVPHRYALGNLIALAFGKCDSVGGSDLGCQQLQNAPLTMRAGTTVQEYVNEVFDANRDDIPRNFGVLIAFIVLFRILALLSLRFVNHQKR</sequence>
<name>K3X514_GLOUD</name>
<dbReference type="GO" id="GO:0016887">
    <property type="term" value="F:ATP hydrolysis activity"/>
    <property type="evidence" value="ECO:0007669"/>
    <property type="project" value="InterPro"/>
</dbReference>
<proteinExistence type="predicted"/>
<dbReference type="InterPro" id="IPR010929">
    <property type="entry name" value="PDR_CDR_ABC"/>
</dbReference>
<dbReference type="FunFam" id="3.40.50.300:FF:000289">
    <property type="entry name" value="ABC transporter G family member 31"/>
    <property type="match status" value="1"/>
</dbReference>
<evidence type="ECO:0000313" key="11">
    <source>
        <dbReference type="Proteomes" id="UP000019132"/>
    </source>
</evidence>
<dbReference type="InParanoid" id="K3X514"/>
<feature type="transmembrane region" description="Helical" evidence="8">
    <location>
        <begin position="1237"/>
        <end position="1255"/>
    </location>
</feature>
<dbReference type="InterPro" id="IPR043926">
    <property type="entry name" value="ABCG_dom"/>
</dbReference>
<dbReference type="GO" id="GO:0016020">
    <property type="term" value="C:membrane"/>
    <property type="evidence" value="ECO:0007669"/>
    <property type="project" value="UniProtKB-SubCell"/>
</dbReference>
<keyword evidence="3 8" id="KW-0812">Transmembrane</keyword>
<evidence type="ECO:0000256" key="6">
    <source>
        <dbReference type="ARBA" id="ARBA00022989"/>
    </source>
</evidence>
<feature type="transmembrane region" description="Helical" evidence="8">
    <location>
        <begin position="566"/>
        <end position="585"/>
    </location>
</feature>
<dbReference type="Pfam" id="PF00005">
    <property type="entry name" value="ABC_tran"/>
    <property type="match status" value="2"/>
</dbReference>
<evidence type="ECO:0000256" key="3">
    <source>
        <dbReference type="ARBA" id="ARBA00022692"/>
    </source>
</evidence>
<dbReference type="VEuPathDB" id="FungiDB:PYU1_G012287"/>
<feature type="transmembrane region" description="Helical" evidence="8">
    <location>
        <begin position="591"/>
        <end position="612"/>
    </location>
</feature>
<reference evidence="11" key="1">
    <citation type="journal article" date="2010" name="Genome Biol.">
        <title>Genome sequence of the necrotrophic plant pathogen Pythium ultimum reveals original pathogenicity mechanisms and effector repertoire.</title>
        <authorList>
            <person name="Levesque C.A."/>
            <person name="Brouwer H."/>
            <person name="Cano L."/>
            <person name="Hamilton J.P."/>
            <person name="Holt C."/>
            <person name="Huitema E."/>
            <person name="Raffaele S."/>
            <person name="Robideau G.P."/>
            <person name="Thines M."/>
            <person name="Win J."/>
            <person name="Zerillo M.M."/>
            <person name="Beakes G.W."/>
            <person name="Boore J.L."/>
            <person name="Busam D."/>
            <person name="Dumas B."/>
            <person name="Ferriera S."/>
            <person name="Fuerstenberg S.I."/>
            <person name="Gachon C.M."/>
            <person name="Gaulin E."/>
            <person name="Govers F."/>
            <person name="Grenville-Briggs L."/>
            <person name="Horner N."/>
            <person name="Hostetler J."/>
            <person name="Jiang R.H."/>
            <person name="Johnson J."/>
            <person name="Krajaejun T."/>
            <person name="Lin H."/>
            <person name="Meijer H.J."/>
            <person name="Moore B."/>
            <person name="Morris P."/>
            <person name="Phuntmart V."/>
            <person name="Puiu D."/>
            <person name="Shetty J."/>
            <person name="Stajich J.E."/>
            <person name="Tripathy S."/>
            <person name="Wawra S."/>
            <person name="van West P."/>
            <person name="Whitty B.R."/>
            <person name="Coutinho P.M."/>
            <person name="Henrissat B."/>
            <person name="Martin F."/>
            <person name="Thomas P.D."/>
            <person name="Tyler B.M."/>
            <person name="De Vries R.P."/>
            <person name="Kamoun S."/>
            <person name="Yandell M."/>
            <person name="Tisserat N."/>
            <person name="Buell C.R."/>
        </authorList>
    </citation>
    <scope>NUCLEOTIDE SEQUENCE</scope>
    <source>
        <strain evidence="11">DAOM:BR144</strain>
    </source>
</reference>
<keyword evidence="7 8" id="KW-0472">Membrane</keyword>
<dbReference type="InterPro" id="IPR003439">
    <property type="entry name" value="ABC_transporter-like_ATP-bd"/>
</dbReference>
<keyword evidence="6 8" id="KW-1133">Transmembrane helix</keyword>
<dbReference type="HOGENOM" id="CLU_000604_35_6_1"/>
<feature type="transmembrane region" description="Helical" evidence="8">
    <location>
        <begin position="1127"/>
        <end position="1150"/>
    </location>
</feature>
<organism evidence="10 11">
    <name type="scientific">Globisporangium ultimum (strain ATCC 200006 / CBS 805.95 / DAOM BR144)</name>
    <name type="common">Pythium ultimum</name>
    <dbReference type="NCBI Taxonomy" id="431595"/>
    <lineage>
        <taxon>Eukaryota</taxon>
        <taxon>Sar</taxon>
        <taxon>Stramenopiles</taxon>
        <taxon>Oomycota</taxon>
        <taxon>Peronosporomycetes</taxon>
        <taxon>Pythiales</taxon>
        <taxon>Pythiaceae</taxon>
        <taxon>Globisporangium</taxon>
    </lineage>
</organism>
<keyword evidence="2" id="KW-0813">Transport</keyword>
<feature type="transmembrane region" description="Helical" evidence="8">
    <location>
        <begin position="680"/>
        <end position="703"/>
    </location>
</feature>
<accession>K3X514</accession>
<dbReference type="SUPFAM" id="SSF52540">
    <property type="entry name" value="P-loop containing nucleoside triphosphate hydrolases"/>
    <property type="match status" value="2"/>
</dbReference>
<feature type="transmembrane region" description="Helical" evidence="8">
    <location>
        <begin position="1097"/>
        <end position="1115"/>
    </location>
</feature>